<protein>
    <recommendedName>
        <fullName evidence="4">HMA domain-containing protein</fullName>
    </recommendedName>
</protein>
<organism evidence="2 3">
    <name type="scientific">Rhododendron williamsianum</name>
    <dbReference type="NCBI Taxonomy" id="262921"/>
    <lineage>
        <taxon>Eukaryota</taxon>
        <taxon>Viridiplantae</taxon>
        <taxon>Streptophyta</taxon>
        <taxon>Embryophyta</taxon>
        <taxon>Tracheophyta</taxon>
        <taxon>Spermatophyta</taxon>
        <taxon>Magnoliopsida</taxon>
        <taxon>eudicotyledons</taxon>
        <taxon>Gunneridae</taxon>
        <taxon>Pentapetalae</taxon>
        <taxon>asterids</taxon>
        <taxon>Ericales</taxon>
        <taxon>Ericaceae</taxon>
        <taxon>Ericoideae</taxon>
        <taxon>Rhodoreae</taxon>
        <taxon>Rhododendron</taxon>
    </lineage>
</organism>
<name>A0A6A4LHU6_9ERIC</name>
<gene>
    <name evidence="2" type="ORF">C3L33_09288</name>
</gene>
<evidence type="ECO:0000313" key="3">
    <source>
        <dbReference type="Proteomes" id="UP000428333"/>
    </source>
</evidence>
<dbReference type="GO" id="GO:0046872">
    <property type="term" value="F:metal ion binding"/>
    <property type="evidence" value="ECO:0007669"/>
    <property type="project" value="UniProtKB-KW"/>
</dbReference>
<dbReference type="PANTHER" id="PTHR45811:SF33">
    <property type="entry name" value="HEAVY METAL-ASSOCIATED ISOPRENYLATED PLANT PROTEIN 2-RELATED"/>
    <property type="match status" value="1"/>
</dbReference>
<dbReference type="InterPro" id="IPR051863">
    <property type="entry name" value="HIPP"/>
</dbReference>
<evidence type="ECO:0000313" key="2">
    <source>
        <dbReference type="EMBL" id="KAE9458813.1"/>
    </source>
</evidence>
<keyword evidence="1" id="KW-0479">Metal-binding</keyword>
<dbReference type="Gene3D" id="3.30.70.100">
    <property type="match status" value="1"/>
</dbReference>
<evidence type="ECO:0008006" key="4">
    <source>
        <dbReference type="Google" id="ProtNLM"/>
    </source>
</evidence>
<dbReference type="OrthoDB" id="691258at2759"/>
<reference evidence="2 3" key="1">
    <citation type="journal article" date="2019" name="Genome Biol. Evol.">
        <title>The Rhododendron genome and chromosomal organization provide insight into shared whole-genome duplications across the heath family (Ericaceae).</title>
        <authorList>
            <person name="Soza V.L."/>
            <person name="Lindsley D."/>
            <person name="Waalkes A."/>
            <person name="Ramage E."/>
            <person name="Patwardhan R.P."/>
            <person name="Burton J.N."/>
            <person name="Adey A."/>
            <person name="Kumar A."/>
            <person name="Qiu R."/>
            <person name="Shendure J."/>
            <person name="Hall B."/>
        </authorList>
    </citation>
    <scope>NUCLEOTIDE SEQUENCE [LARGE SCALE GENOMIC DNA]</scope>
    <source>
        <strain evidence="2">RSF 1966-606</strain>
    </source>
</reference>
<dbReference type="EMBL" id="QEFC01001233">
    <property type="protein sequence ID" value="KAE9458813.1"/>
    <property type="molecule type" value="Genomic_DNA"/>
</dbReference>
<comment type="caution">
    <text evidence="2">The sequence shown here is derived from an EMBL/GenBank/DDBJ whole genome shotgun (WGS) entry which is preliminary data.</text>
</comment>
<accession>A0A6A4LHU6</accession>
<feature type="non-terminal residue" evidence="2">
    <location>
        <position position="1"/>
    </location>
</feature>
<sequence length="114" mass="12156">MRTVAPVGGGARAFATGLDAGPPLALAVLAFRYAVVHGGIDEISADIEKGIVIVIGDVDPVKVTCRIRKTGKIVDIISIGPPNKPEPDKDPENPEEIFPWSWAWPSCPPPCYHC</sequence>
<dbReference type="Proteomes" id="UP000428333">
    <property type="component" value="Linkage Group LG05"/>
</dbReference>
<keyword evidence="3" id="KW-1185">Reference proteome</keyword>
<proteinExistence type="predicted"/>
<dbReference type="AlphaFoldDB" id="A0A6A4LHU6"/>
<evidence type="ECO:0000256" key="1">
    <source>
        <dbReference type="ARBA" id="ARBA00022723"/>
    </source>
</evidence>
<dbReference type="PANTHER" id="PTHR45811">
    <property type="entry name" value="COPPER TRANSPORT PROTEIN FAMILY-RELATED"/>
    <property type="match status" value="1"/>
</dbReference>